<name>A0A2J8RQ87_PONAB</name>
<dbReference type="EMBL" id="NDHI03003661">
    <property type="protein sequence ID" value="PNJ10691.1"/>
    <property type="molecule type" value="Genomic_DNA"/>
</dbReference>
<proteinExistence type="predicted"/>
<evidence type="ECO:0000313" key="1">
    <source>
        <dbReference type="EMBL" id="PNJ10691.1"/>
    </source>
</evidence>
<gene>
    <name evidence="1" type="ORF">CR201_G0049303</name>
</gene>
<reference evidence="1" key="1">
    <citation type="submission" date="2017-12" db="EMBL/GenBank/DDBJ databases">
        <title>High-resolution comparative analysis of great ape genomes.</title>
        <authorList>
            <person name="Pollen A."/>
            <person name="Hastie A."/>
            <person name="Hormozdiari F."/>
            <person name="Dougherty M."/>
            <person name="Liu R."/>
            <person name="Chaisson M."/>
            <person name="Hoppe E."/>
            <person name="Hill C."/>
            <person name="Pang A."/>
            <person name="Hillier L."/>
            <person name="Baker C."/>
            <person name="Armstrong J."/>
            <person name="Shendure J."/>
            <person name="Paten B."/>
            <person name="Wilson R."/>
            <person name="Chao H."/>
            <person name="Schneider V."/>
            <person name="Ventura M."/>
            <person name="Kronenberg Z."/>
            <person name="Murali S."/>
            <person name="Gordon D."/>
            <person name="Cantsilieris S."/>
            <person name="Munson K."/>
            <person name="Nelson B."/>
            <person name="Raja A."/>
            <person name="Underwood J."/>
            <person name="Diekhans M."/>
            <person name="Fiddes I."/>
            <person name="Haussler D."/>
            <person name="Eichler E."/>
        </authorList>
    </citation>
    <scope>NUCLEOTIDE SEQUENCE [LARGE SCALE GENOMIC DNA]</scope>
    <source>
        <strain evidence="1">Susie</strain>
    </source>
</reference>
<protein>
    <submittedName>
        <fullName evidence="1">ZNF552 isoform 2</fullName>
    </submittedName>
</protein>
<accession>A0A2J8RQ87</accession>
<sequence>MAKAALRFPVQVIAVPSLLSGHLLVTQILKQRGIGTCSRLCNPDPASSH</sequence>
<comment type="caution">
    <text evidence="1">The sequence shown here is derived from an EMBL/GenBank/DDBJ whole genome shotgun (WGS) entry which is preliminary data.</text>
</comment>
<organism evidence="1">
    <name type="scientific">Pongo abelii</name>
    <name type="common">Sumatran orangutan</name>
    <name type="synonym">Pongo pygmaeus abelii</name>
    <dbReference type="NCBI Taxonomy" id="9601"/>
    <lineage>
        <taxon>Eukaryota</taxon>
        <taxon>Metazoa</taxon>
        <taxon>Chordata</taxon>
        <taxon>Craniata</taxon>
        <taxon>Vertebrata</taxon>
        <taxon>Euteleostomi</taxon>
        <taxon>Mammalia</taxon>
        <taxon>Eutheria</taxon>
        <taxon>Euarchontoglires</taxon>
        <taxon>Primates</taxon>
        <taxon>Haplorrhini</taxon>
        <taxon>Catarrhini</taxon>
        <taxon>Hominidae</taxon>
        <taxon>Pongo</taxon>
    </lineage>
</organism>
<dbReference type="AlphaFoldDB" id="A0A2J8RQ87"/>